<evidence type="ECO:0000313" key="1">
    <source>
        <dbReference type="EMBL" id="SHK09850.1"/>
    </source>
</evidence>
<dbReference type="InterPro" id="IPR023145">
    <property type="entry name" value="YfbU_helix-hairpin_sf"/>
</dbReference>
<dbReference type="Gene3D" id="1.10.3190.10">
    <property type="entry name" value="yfbu gene product, domain 2"/>
    <property type="match status" value="1"/>
</dbReference>
<dbReference type="SUPFAM" id="SSF116960">
    <property type="entry name" value="YfbU-like"/>
    <property type="match status" value="1"/>
</dbReference>
<dbReference type="EMBL" id="FRAW01000001">
    <property type="protein sequence ID" value="SHK09850.1"/>
    <property type="molecule type" value="Genomic_DNA"/>
</dbReference>
<dbReference type="InterPro" id="IPR005587">
    <property type="entry name" value="UPF0304_YfbU"/>
</dbReference>
<dbReference type="Gene3D" id="1.10.287.680">
    <property type="entry name" value="Helix hairpin bin"/>
    <property type="match status" value="1"/>
</dbReference>
<evidence type="ECO:0000313" key="2">
    <source>
        <dbReference type="Proteomes" id="UP000184275"/>
    </source>
</evidence>
<protein>
    <submittedName>
        <fullName evidence="1">Uncharacterized protein YfbU, UPF0304 family</fullName>
    </submittedName>
</protein>
<dbReference type="Pfam" id="PF03887">
    <property type="entry name" value="YfbU"/>
    <property type="match status" value="1"/>
</dbReference>
<dbReference type="InterPro" id="IPR023146">
    <property type="entry name" value="YfbU_alpha-helical_sf"/>
</dbReference>
<organism evidence="1 2">
    <name type="scientific">Fibrobacter intestinalis</name>
    <dbReference type="NCBI Taxonomy" id="28122"/>
    <lineage>
        <taxon>Bacteria</taxon>
        <taxon>Pseudomonadati</taxon>
        <taxon>Fibrobacterota</taxon>
        <taxon>Fibrobacteria</taxon>
        <taxon>Fibrobacterales</taxon>
        <taxon>Fibrobacteraceae</taxon>
        <taxon>Fibrobacter</taxon>
    </lineage>
</organism>
<name>A0A1M6PPJ8_9BACT</name>
<gene>
    <name evidence="1" type="ORF">SAMN05720469_10162</name>
</gene>
<dbReference type="Proteomes" id="UP000184275">
    <property type="component" value="Unassembled WGS sequence"/>
</dbReference>
<accession>A0A1M6PPJ8</accession>
<dbReference type="RefSeq" id="WP_073301653.1">
    <property type="nucleotide sequence ID" value="NZ_FRAW01000001.1"/>
</dbReference>
<dbReference type="NCBIfam" id="NF003936">
    <property type="entry name" value="PRK05445.1"/>
    <property type="match status" value="1"/>
</dbReference>
<reference evidence="2" key="1">
    <citation type="submission" date="2016-11" db="EMBL/GenBank/DDBJ databases">
        <authorList>
            <person name="Varghese N."/>
            <person name="Submissions S."/>
        </authorList>
    </citation>
    <scope>NUCLEOTIDE SEQUENCE [LARGE SCALE GENOMIC DNA]</scope>
    <source>
        <strain evidence="2">UWOS</strain>
    </source>
</reference>
<sequence length="181" mass="21719">MNSNNNINNQAEPLSKIQRLTLINQYKILAELDKENRKQYEEFIEILSSGYSVFYDTLTEWISDEMKEEDGEFVLDVLDLYCAVEVYEMHNETLKGLKDTKFCGFYGNREFQEMIFTRFLILKQNKFPELLKLAKDTDNFNSHQPMRHIYEPIIKRWKENFGSAWPIKKEDFEKIFEKEAQ</sequence>
<proteinExistence type="predicted"/>
<dbReference type="AlphaFoldDB" id="A0A1M6PPJ8"/>
<keyword evidence="2" id="KW-1185">Reference proteome</keyword>